<evidence type="ECO:0008006" key="6">
    <source>
        <dbReference type="Google" id="ProtNLM"/>
    </source>
</evidence>
<organism evidence="4 5">
    <name type="scientific">Rathayibacter festucae DSM 15932</name>
    <dbReference type="NCBI Taxonomy" id="1328866"/>
    <lineage>
        <taxon>Bacteria</taxon>
        <taxon>Bacillati</taxon>
        <taxon>Actinomycetota</taxon>
        <taxon>Actinomycetes</taxon>
        <taxon>Micrococcales</taxon>
        <taxon>Microbacteriaceae</taxon>
        <taxon>Rathayibacter</taxon>
    </lineage>
</organism>
<dbReference type="KEGG" id="rfs:C1I64_18465"/>
<protein>
    <recommendedName>
        <fullName evidence="6">DUF916 domain-containing protein</fullName>
    </recommendedName>
</protein>
<feature type="compositionally biased region" description="Basic and acidic residues" evidence="1">
    <location>
        <begin position="364"/>
        <end position="374"/>
    </location>
</feature>
<keyword evidence="2" id="KW-1133">Transmembrane helix</keyword>
<gene>
    <name evidence="4" type="ORF">C1I64_18465</name>
</gene>
<evidence type="ECO:0000256" key="3">
    <source>
        <dbReference type="SAM" id="SignalP"/>
    </source>
</evidence>
<keyword evidence="2" id="KW-0472">Membrane</keyword>
<feature type="compositionally biased region" description="Low complexity" evidence="1">
    <location>
        <begin position="385"/>
        <end position="411"/>
    </location>
</feature>
<keyword evidence="3" id="KW-0732">Signal</keyword>
<dbReference type="Proteomes" id="UP000285317">
    <property type="component" value="Chromosome"/>
</dbReference>
<dbReference type="RefSeq" id="WP_127888213.1">
    <property type="nucleotide sequence ID" value="NZ_CP028137.1"/>
</dbReference>
<dbReference type="EMBL" id="CP028137">
    <property type="protein sequence ID" value="AZZ53818.1"/>
    <property type="molecule type" value="Genomic_DNA"/>
</dbReference>
<name>A0A3T0T5C1_9MICO</name>
<feature type="region of interest" description="Disordered" evidence="1">
    <location>
        <begin position="33"/>
        <end position="55"/>
    </location>
</feature>
<feature type="signal peptide" evidence="3">
    <location>
        <begin position="1"/>
        <end position="26"/>
    </location>
</feature>
<evidence type="ECO:0000256" key="2">
    <source>
        <dbReference type="SAM" id="Phobius"/>
    </source>
</evidence>
<proteinExistence type="predicted"/>
<evidence type="ECO:0000313" key="4">
    <source>
        <dbReference type="EMBL" id="AZZ53818.1"/>
    </source>
</evidence>
<dbReference type="AlphaFoldDB" id="A0A3T0T5C1"/>
<evidence type="ECO:0000256" key="1">
    <source>
        <dbReference type="SAM" id="MobiDB-lite"/>
    </source>
</evidence>
<feature type="chain" id="PRO_5038951984" description="DUF916 domain-containing protein" evidence="3">
    <location>
        <begin position="27"/>
        <end position="421"/>
    </location>
</feature>
<feature type="transmembrane region" description="Helical" evidence="2">
    <location>
        <begin position="307"/>
        <end position="328"/>
    </location>
</feature>
<keyword evidence="2" id="KW-0812">Transmembrane</keyword>
<accession>A0A3T0T5C1</accession>
<feature type="region of interest" description="Disordered" evidence="1">
    <location>
        <begin position="352"/>
        <end position="421"/>
    </location>
</feature>
<reference evidence="4 5" key="1">
    <citation type="submission" date="2018-03" db="EMBL/GenBank/DDBJ databases">
        <title>Bacteriophage NCPPB3778 and a type I-E CRISPR drive the evolution of the US Biological Select Agent, Rathayibacter toxicus.</title>
        <authorList>
            <person name="Davis E.W.II."/>
            <person name="Tabima J.F."/>
            <person name="Weisberg A.J."/>
            <person name="Dantas Lopes L."/>
            <person name="Wiseman M.S."/>
            <person name="Wiseman M.S."/>
            <person name="Pupko T."/>
            <person name="Belcher M.S."/>
            <person name="Sechler A.J."/>
            <person name="Tancos M.A."/>
            <person name="Schroeder B.K."/>
            <person name="Murray T.D."/>
            <person name="Luster D.G."/>
            <person name="Schneider W.L."/>
            <person name="Rogers E."/>
            <person name="Andreote F.D."/>
            <person name="Grunwald N.J."/>
            <person name="Putnam M.L."/>
            <person name="Chang J.H."/>
        </authorList>
    </citation>
    <scope>NUCLEOTIDE SEQUENCE [LARGE SCALE GENOMIC DNA]</scope>
    <source>
        <strain evidence="4 5">DSM 15932</strain>
    </source>
</reference>
<sequence>MFRSTLRSLGVLLVVGLGAAALPAQALAEEATSPASSPVTWGVRPADTEQGSDRPNYAYALEPGGQLSDALIVSNYDDEDQTFRVYGSDGFITEAGQLDLLPAAEPSTQLGSWISFEAPDVVVPAGESVQIPFQLEVPADAVPGDYAAGVVSSILVQGETGVSVDRRLGSRMYLRVGGDLAPRLSVDGLAVSYQGEWNPFAPGTTTIDYTVTNAGNTRLAPGAELAVSGLLGLGSVAATDPEPLPELLPGSSTSRSVTVAGVWPLFVATARIALTGTVVTADFAGQAADPAAVPEVAAVSSEASTAAVPWSALLLLALLIGLIVLAVVRRRRRAAGEQKRIDAAVAAAVAGASTTGASAPPRDATYDEDSRRVELTSGISRETTDPAATDPAATDPAATDPAATDPAATDPSGSDRAGVRS</sequence>
<evidence type="ECO:0000313" key="5">
    <source>
        <dbReference type="Proteomes" id="UP000285317"/>
    </source>
</evidence>